<dbReference type="Pfam" id="PF20009">
    <property type="entry name" value="GEVED"/>
    <property type="match status" value="1"/>
</dbReference>
<organism evidence="3 4">
    <name type="scientific">Chitinophaga caseinilytica</name>
    <dbReference type="NCBI Taxonomy" id="2267521"/>
    <lineage>
        <taxon>Bacteria</taxon>
        <taxon>Pseudomonadati</taxon>
        <taxon>Bacteroidota</taxon>
        <taxon>Chitinophagia</taxon>
        <taxon>Chitinophagales</taxon>
        <taxon>Chitinophagaceae</taxon>
        <taxon>Chitinophaga</taxon>
    </lineage>
</organism>
<protein>
    <submittedName>
        <fullName evidence="3">CshA/CshB family fibrillar adhesin-related protein</fullName>
    </submittedName>
</protein>
<evidence type="ECO:0000313" key="3">
    <source>
        <dbReference type="EMBL" id="WZN45320.1"/>
    </source>
</evidence>
<dbReference type="NCBIfam" id="TIGR04131">
    <property type="entry name" value="Bac_Flav_CTERM"/>
    <property type="match status" value="1"/>
</dbReference>
<dbReference type="Proteomes" id="UP001449657">
    <property type="component" value="Chromosome"/>
</dbReference>
<dbReference type="EMBL" id="CP150096">
    <property type="protein sequence ID" value="WZN45320.1"/>
    <property type="molecule type" value="Genomic_DNA"/>
</dbReference>
<dbReference type="RefSeq" id="WP_341840073.1">
    <property type="nucleotide sequence ID" value="NZ_CP149792.1"/>
</dbReference>
<dbReference type="InterPro" id="IPR045474">
    <property type="entry name" value="GEVED"/>
</dbReference>
<evidence type="ECO:0000313" key="4">
    <source>
        <dbReference type="Proteomes" id="UP001449657"/>
    </source>
</evidence>
<name>A0ABZ2Z1I1_9BACT</name>
<feature type="domain" description="GEVED" evidence="2">
    <location>
        <begin position="326"/>
        <end position="403"/>
    </location>
</feature>
<feature type="domain" description="Surface adhesin CshA non-repetitive" evidence="1">
    <location>
        <begin position="36"/>
        <end position="227"/>
    </location>
</feature>
<gene>
    <name evidence="3" type="ORF">WJU22_20695</name>
</gene>
<keyword evidence="4" id="KW-1185">Reference proteome</keyword>
<dbReference type="Pfam" id="PF13585">
    <property type="entry name" value="CHU_C"/>
    <property type="match status" value="1"/>
</dbReference>
<reference evidence="3 4" key="1">
    <citation type="submission" date="2024-03" db="EMBL/GenBank/DDBJ databases">
        <title>Chitinophaga caseinilytica sp. nov., a casein hydrolysing bacterium isolated from forest soil.</title>
        <authorList>
            <person name="Lee D.S."/>
            <person name="Han D.M."/>
            <person name="Baek J.H."/>
            <person name="Choi D.G."/>
            <person name="Jeon J.H."/>
            <person name="Jeon C.O."/>
        </authorList>
    </citation>
    <scope>NUCLEOTIDE SEQUENCE [LARGE SCALE GENOMIC DNA]</scope>
    <source>
        <strain evidence="3 4">KACC 19118</strain>
    </source>
</reference>
<evidence type="ECO:0000259" key="1">
    <source>
        <dbReference type="Pfam" id="PF18651"/>
    </source>
</evidence>
<accession>A0ABZ2Z1I1</accession>
<dbReference type="InterPro" id="IPR040683">
    <property type="entry name" value="CshA_NR2"/>
</dbReference>
<dbReference type="Pfam" id="PF18651">
    <property type="entry name" value="CshA_NR2"/>
    <property type="match status" value="1"/>
</dbReference>
<dbReference type="InterPro" id="IPR026341">
    <property type="entry name" value="T9SS_type_B"/>
</dbReference>
<evidence type="ECO:0000259" key="2">
    <source>
        <dbReference type="Pfam" id="PF20009"/>
    </source>
</evidence>
<proteinExistence type="predicted"/>
<sequence>MPRLAVKTLLFIFFLIAGTTVRAQYADRGTGKLKPYIWFFDWNGFTVADGATRMFTTADGIRVTIRFSNVSGTLEPDVMNTWYGAVLHNLYEFSDTRMRPSLHSRQTAATVMFDMEITARRNGVSIPFTLVAADAEASVSTEVTHFTTSGGAWQAVDYFKNVLTMLNPLTGCNTQTIQIANTYGGSSGTGENMMMATWSDGVAPLVVKTTLERQSGAIGGMAVTFGILAPIDWGDLPGPYPSAQHAINWRAVNGCSFAPPGPSLIPESRLFLGNVMADPDDVQGADDNLLGADEEAVSVFPAYNGSTGTYALNVAVTNQTGATAYAGGWMDWDRDGVFSANETIVLTIPPGATSAVFSWTGLPYSLADGPSARCAFRFRIASTRAAVESPEGFAADGEVEDYMESIPQTCNITKVDAGRDVAICEGRNARLQASGADRYQWQPDPSLTAVNIPNPSANPPATTAYFLYGEHANGCHSRDTVTVRVHPLPVLNVTPGNYAVCQGTSITFTATGADNVTWSDYTGAGVGTGNTLTVAPQISGPYTAVLSENLCGQRATITLPVMVTPRPVVSVTPLNATICEGSAVTFTATGGSFTWTDAQQNIIGTAGQLQVQPANSANYAVRVQHAVCGIDETFVLPVTVRKPTDMGVSPLQGFACKGEQVQFTARGADEAVWEREDFTVIGTGDRLTTAPVTSSTVYHVTLRDRVCGQEQRVTLPVSMRQPPDVTIFKSNDIDCMHGAATLTAAGALEYRWSAGPGISDPAMHVQSVSPVTSHKYYLSSKDIYGCSALDSVTVAVSYTGQRPHFQLPNAFTPNRDGVNDCFGIRSTGPVTRFELSVFDRWGKIVFRTSKANDCWDGTYKNVPLDVGTFVYVLRIASECGPVERKGTVTLLR</sequence>